<dbReference type="OrthoDB" id="4937900at2759"/>
<evidence type="ECO:0000313" key="2">
    <source>
        <dbReference type="Proteomes" id="UP000800082"/>
    </source>
</evidence>
<keyword evidence="2" id="KW-1185">Reference proteome</keyword>
<dbReference type="GO" id="GO:0001228">
    <property type="term" value="F:DNA-binding transcription activator activity, RNA polymerase II-specific"/>
    <property type="evidence" value="ECO:0007669"/>
    <property type="project" value="TreeGrafter"/>
</dbReference>
<evidence type="ECO:0000313" key="1">
    <source>
        <dbReference type="EMBL" id="KAF1932128.1"/>
    </source>
</evidence>
<evidence type="ECO:0008006" key="3">
    <source>
        <dbReference type="Google" id="ProtNLM"/>
    </source>
</evidence>
<dbReference type="EMBL" id="ML978959">
    <property type="protein sequence ID" value="KAF1932128.1"/>
    <property type="molecule type" value="Genomic_DNA"/>
</dbReference>
<dbReference type="PANTHER" id="PTHR47784:SF4">
    <property type="entry name" value="ZN(II)2CYS6 TRANSCRIPTION FACTOR (EUROFUNG)"/>
    <property type="match status" value="1"/>
</dbReference>
<dbReference type="InterPro" id="IPR053157">
    <property type="entry name" value="Sterol_Uptake_Regulator"/>
</dbReference>
<sequence length="367" mass="41644">MTRETSCISSPLQTYSIGARPAFSLEDMQLLHHWTTRVYLFHDPTNEDDKWMWSEGIVGVAFQHTFLLHGILALSALHKTLIDDQGSRASLLALADTHMSASLATYLRLLEENATETVVPCFLLSSICFAYNLATAQIEEPEDPLSAILHCFRLLRGVKVVIGQHWLQLQKDNMIYKLLAPVRFMDETSLPENTECTPLLNLKQLAEQLDAPQKEICIEAIENLHETFIKTTLCSSRNQENSIIMTWSALLTNEFLDLCHTRNHVSALIIVYWAVLLDRNTHAWWLRGWLLRLIRACEELFAPTPELLKWLDWPMEMSKYQPDRLATLCTTRPSPMVLTPTAGTTSIDTPTSNLRGALGALRDQGQT</sequence>
<name>A0A6A5RYM6_9PLEO</name>
<dbReference type="PANTHER" id="PTHR47784">
    <property type="entry name" value="STEROL UPTAKE CONTROL PROTEIN 2"/>
    <property type="match status" value="1"/>
</dbReference>
<dbReference type="Proteomes" id="UP000800082">
    <property type="component" value="Unassembled WGS sequence"/>
</dbReference>
<gene>
    <name evidence="1" type="ORF">M421DRAFT_285105</name>
</gene>
<dbReference type="GeneID" id="54346607"/>
<dbReference type="RefSeq" id="XP_033452376.1">
    <property type="nucleotide sequence ID" value="XM_033588960.1"/>
</dbReference>
<protein>
    <recommendedName>
        <fullName evidence="3">C6 transcription factor</fullName>
    </recommendedName>
</protein>
<reference evidence="1" key="1">
    <citation type="journal article" date="2020" name="Stud. Mycol.">
        <title>101 Dothideomycetes genomes: a test case for predicting lifestyles and emergence of pathogens.</title>
        <authorList>
            <person name="Haridas S."/>
            <person name="Albert R."/>
            <person name="Binder M."/>
            <person name="Bloem J."/>
            <person name="Labutti K."/>
            <person name="Salamov A."/>
            <person name="Andreopoulos B."/>
            <person name="Baker S."/>
            <person name="Barry K."/>
            <person name="Bills G."/>
            <person name="Bluhm B."/>
            <person name="Cannon C."/>
            <person name="Castanera R."/>
            <person name="Culley D."/>
            <person name="Daum C."/>
            <person name="Ezra D."/>
            <person name="Gonzalez J."/>
            <person name="Henrissat B."/>
            <person name="Kuo A."/>
            <person name="Liang C."/>
            <person name="Lipzen A."/>
            <person name="Lutzoni F."/>
            <person name="Magnuson J."/>
            <person name="Mondo S."/>
            <person name="Nolan M."/>
            <person name="Ohm R."/>
            <person name="Pangilinan J."/>
            <person name="Park H.-J."/>
            <person name="Ramirez L."/>
            <person name="Alfaro M."/>
            <person name="Sun H."/>
            <person name="Tritt A."/>
            <person name="Yoshinaga Y."/>
            <person name="Zwiers L.-H."/>
            <person name="Turgeon B."/>
            <person name="Goodwin S."/>
            <person name="Spatafora J."/>
            <person name="Crous P."/>
            <person name="Grigoriev I."/>
        </authorList>
    </citation>
    <scope>NUCLEOTIDE SEQUENCE</scope>
    <source>
        <strain evidence="1">CBS 183.55</strain>
    </source>
</reference>
<proteinExistence type="predicted"/>
<organism evidence="1 2">
    <name type="scientific">Didymella exigua CBS 183.55</name>
    <dbReference type="NCBI Taxonomy" id="1150837"/>
    <lineage>
        <taxon>Eukaryota</taxon>
        <taxon>Fungi</taxon>
        <taxon>Dikarya</taxon>
        <taxon>Ascomycota</taxon>
        <taxon>Pezizomycotina</taxon>
        <taxon>Dothideomycetes</taxon>
        <taxon>Pleosporomycetidae</taxon>
        <taxon>Pleosporales</taxon>
        <taxon>Pleosporineae</taxon>
        <taxon>Didymellaceae</taxon>
        <taxon>Didymella</taxon>
    </lineage>
</organism>
<dbReference type="AlphaFoldDB" id="A0A6A5RYM6"/>
<accession>A0A6A5RYM6</accession>